<dbReference type="InterPro" id="IPR009091">
    <property type="entry name" value="RCC1/BLIP-II"/>
</dbReference>
<dbReference type="SUPFAM" id="SSF50985">
    <property type="entry name" value="RCC1/BLIP-II"/>
    <property type="match status" value="1"/>
</dbReference>
<evidence type="ECO:0000256" key="1">
    <source>
        <dbReference type="SAM" id="SignalP"/>
    </source>
</evidence>
<dbReference type="InterPro" id="IPR012854">
    <property type="entry name" value="Cu_amine_oxidase-like_N"/>
</dbReference>
<dbReference type="InterPro" id="IPR036582">
    <property type="entry name" value="Mao_N_sf"/>
</dbReference>
<dbReference type="Pfam" id="PF07833">
    <property type="entry name" value="Cu_amine_oxidN1"/>
    <property type="match status" value="1"/>
</dbReference>
<accession>A0A168QKS2</accession>
<comment type="caution">
    <text evidence="3">The sequence shown here is derived from an EMBL/GenBank/DDBJ whole genome shotgun (WGS) entry which is preliminary data.</text>
</comment>
<feature type="chain" id="PRO_5038707690" description="Copper amine oxidase-like N-terminal domain-containing protein" evidence="1">
    <location>
        <begin position="25"/>
        <end position="498"/>
    </location>
</feature>
<dbReference type="RefSeq" id="WP_068646490.1">
    <property type="nucleotide sequence ID" value="NZ_CP043611.1"/>
</dbReference>
<proteinExistence type="predicted"/>
<keyword evidence="1" id="KW-0732">Signal</keyword>
<dbReference type="SUPFAM" id="SSF55383">
    <property type="entry name" value="Copper amine oxidase, domain N"/>
    <property type="match status" value="1"/>
</dbReference>
<name>A0A168QKS2_9BACL</name>
<dbReference type="InterPro" id="IPR000408">
    <property type="entry name" value="Reg_chr_condens"/>
</dbReference>
<dbReference type="EMBL" id="LVJI01000002">
    <property type="protein sequence ID" value="OAB47896.1"/>
    <property type="molecule type" value="Genomic_DNA"/>
</dbReference>
<dbReference type="Gene3D" id="2.130.10.30">
    <property type="entry name" value="Regulator of chromosome condensation 1/beta-lactamase-inhibitor protein II"/>
    <property type="match status" value="2"/>
</dbReference>
<dbReference type="Proteomes" id="UP000077355">
    <property type="component" value="Unassembled WGS sequence"/>
</dbReference>
<evidence type="ECO:0000313" key="4">
    <source>
        <dbReference type="Proteomes" id="UP000077355"/>
    </source>
</evidence>
<feature type="domain" description="Copper amine oxidase-like N-terminal" evidence="2">
    <location>
        <begin position="384"/>
        <end position="495"/>
    </location>
</feature>
<dbReference type="Pfam" id="PF00415">
    <property type="entry name" value="RCC1"/>
    <property type="match status" value="1"/>
</dbReference>
<keyword evidence="4" id="KW-1185">Reference proteome</keyword>
<evidence type="ECO:0000259" key="2">
    <source>
        <dbReference type="Pfam" id="PF07833"/>
    </source>
</evidence>
<gene>
    <name evidence="3" type="ORF">PBAT_03205</name>
</gene>
<dbReference type="OrthoDB" id="27389at2"/>
<sequence>MKKWSVFLSFIVVLTLISSLPVSAAAVDKTSNIQSFDPTSLVKNDGTYWVWGGNQSVPTQFQGMTDVMITFGNDYVMKKDGSIWYMGRNQSLSSTQINEVKSLNHISTFYYSYGDELFALGADGKIYTAVHTDGKLDPTQFVQIKGIDKVTNISSYYDFSKREGELRSIFLKDDGTVWHDQNALQSFVRIASLNDITSIATNIALKKDGTVWRLPWTRQFNEDTQVDTIPTVISGLRNIKIIKSNGNSHMAIDDQARLWFWGVTITGYSDGTTYHDGKAPVLLSNIKDVKDTFVVERSLIVQTQSGDVYETSIEGTSLPVNAKFTLLTSNVNLIKQGNRSIIMQKNDGTLWGWGVNKNGQLGYGDYEFMHSNAVPMQKPISVQLNGESVALNTGVIIRNSQAFIPLRSVFEKLGATITFEEMSKVVTIKRSDVGTPPLTISINIKSGVVTVNNKAVNLQNAPFGVNGTSYLPLRFISETLGAKVDWVQQTDKISITMK</sequence>
<feature type="signal peptide" evidence="1">
    <location>
        <begin position="1"/>
        <end position="24"/>
    </location>
</feature>
<evidence type="ECO:0000313" key="3">
    <source>
        <dbReference type="EMBL" id="OAB47896.1"/>
    </source>
</evidence>
<organism evidence="3 4">
    <name type="scientific">Paenibacillus antarcticus</name>
    <dbReference type="NCBI Taxonomy" id="253703"/>
    <lineage>
        <taxon>Bacteria</taxon>
        <taxon>Bacillati</taxon>
        <taxon>Bacillota</taxon>
        <taxon>Bacilli</taxon>
        <taxon>Bacillales</taxon>
        <taxon>Paenibacillaceae</taxon>
        <taxon>Paenibacillus</taxon>
    </lineage>
</organism>
<dbReference type="Gene3D" id="3.30.457.10">
    <property type="entry name" value="Copper amine oxidase-like, N-terminal domain"/>
    <property type="match status" value="1"/>
</dbReference>
<protein>
    <recommendedName>
        <fullName evidence="2">Copper amine oxidase-like N-terminal domain-containing protein</fullName>
    </recommendedName>
</protein>
<reference evidence="3 4" key="1">
    <citation type="submission" date="2016-03" db="EMBL/GenBank/DDBJ databases">
        <title>Draft genome sequence of Paenibacillus antarcticus CECT 5836.</title>
        <authorList>
            <person name="Shin S.-K."/>
            <person name="Yi H."/>
        </authorList>
    </citation>
    <scope>NUCLEOTIDE SEQUENCE [LARGE SCALE GENOMIC DNA]</scope>
    <source>
        <strain evidence="3 4">CECT 5836</strain>
    </source>
</reference>
<dbReference type="AlphaFoldDB" id="A0A168QKS2"/>